<keyword evidence="3" id="KW-0997">Cell inner membrane</keyword>
<feature type="transmembrane region" description="Helical" evidence="7">
    <location>
        <begin position="399"/>
        <end position="420"/>
    </location>
</feature>
<feature type="domain" description="TRAP C4-dicarboxylate transport system permease DctM subunit" evidence="8">
    <location>
        <begin position="8"/>
        <end position="416"/>
    </location>
</feature>
<evidence type="ECO:0000256" key="7">
    <source>
        <dbReference type="SAM" id="Phobius"/>
    </source>
</evidence>
<dbReference type="EMBL" id="UGTH01000001">
    <property type="protein sequence ID" value="SUB75107.1"/>
    <property type="molecule type" value="Genomic_DNA"/>
</dbReference>
<feature type="transmembrane region" description="Helical" evidence="7">
    <location>
        <begin position="304"/>
        <end position="325"/>
    </location>
</feature>
<sequence length="425" mass="45415">MDSILIMFAVFIFLLFIKVPIAFSLGVSALVYLVLEGIPFNIVAEKMYAGMDSFTMVCIPSFILAGNLMNTGGITKRIVAFCNVFVGHIRGALAYINILASVLFAGISGTALADVASLGSMLIPAMEDEGYDTDFAVAITASTSVVGPIIPPSVPMVIAGTLTNLSIAKLFVGGILPGILLGIGFILPTYIISKRRNYPKHQKIDFAKKIAIIKDVIWALLMPVILMVGILSGIFTPTEASIVTVLYAFIVGIFVYREIKIKDIKNIFKETIIASGSVIILVGIANLFAWILTSQRVPQTIASGILGITDNKIMVILIMNIVLLFTGMFMESIAAIIIMIPVLLPVATQVGMDPIHFSIMAILNLMIGLVTPPVGLCLTTAAQIGKIPTGKAIKANTPFLIVLGIVLLLVSYVPSITTLLPSLMK</sequence>
<evidence type="ECO:0000256" key="4">
    <source>
        <dbReference type="ARBA" id="ARBA00022692"/>
    </source>
</evidence>
<keyword evidence="4 7" id="KW-0812">Transmembrane</keyword>
<feature type="transmembrane region" description="Helical" evidence="7">
    <location>
        <begin position="170"/>
        <end position="192"/>
    </location>
</feature>
<feature type="transmembrane region" description="Helical" evidence="7">
    <location>
        <begin position="7"/>
        <end position="35"/>
    </location>
</feature>
<dbReference type="InterPro" id="IPR004681">
    <property type="entry name" value="TRAP_DctM"/>
</dbReference>
<evidence type="ECO:0000256" key="3">
    <source>
        <dbReference type="ARBA" id="ARBA00022519"/>
    </source>
</evidence>
<dbReference type="GO" id="GO:0022857">
    <property type="term" value="F:transmembrane transporter activity"/>
    <property type="evidence" value="ECO:0007669"/>
    <property type="project" value="TreeGrafter"/>
</dbReference>
<dbReference type="InterPro" id="IPR010656">
    <property type="entry name" value="DctM"/>
</dbReference>
<feature type="transmembrane region" description="Helical" evidence="7">
    <location>
        <begin position="47"/>
        <end position="66"/>
    </location>
</feature>
<dbReference type="PANTHER" id="PTHR33362">
    <property type="entry name" value="SIALIC ACID TRAP TRANSPORTER PERMEASE PROTEIN SIAT-RELATED"/>
    <property type="match status" value="1"/>
</dbReference>
<evidence type="ECO:0000256" key="6">
    <source>
        <dbReference type="ARBA" id="ARBA00023136"/>
    </source>
</evidence>
<dbReference type="Proteomes" id="UP000254777">
    <property type="component" value="Unassembled WGS sequence"/>
</dbReference>
<dbReference type="NCBIfam" id="TIGR00786">
    <property type="entry name" value="dctM"/>
    <property type="match status" value="1"/>
</dbReference>
<feature type="transmembrane region" description="Helical" evidence="7">
    <location>
        <begin position="102"/>
        <end position="123"/>
    </location>
</feature>
<evidence type="ECO:0000313" key="9">
    <source>
        <dbReference type="EMBL" id="SUB75107.1"/>
    </source>
</evidence>
<feature type="transmembrane region" description="Helical" evidence="7">
    <location>
        <begin position="271"/>
        <end position="292"/>
    </location>
</feature>
<evidence type="ECO:0000256" key="5">
    <source>
        <dbReference type="ARBA" id="ARBA00022989"/>
    </source>
</evidence>
<feature type="transmembrane region" description="Helical" evidence="7">
    <location>
        <begin position="357"/>
        <end position="378"/>
    </location>
</feature>
<accession>A0A379DB14</accession>
<comment type="subcellular location">
    <subcellularLocation>
        <location evidence="1">Cell inner membrane</location>
        <topology evidence="1">Multi-pass membrane protein</topology>
    </subcellularLocation>
</comment>
<name>A0A379DB14_9FIRM</name>
<evidence type="ECO:0000259" key="8">
    <source>
        <dbReference type="Pfam" id="PF06808"/>
    </source>
</evidence>
<feature type="transmembrane region" description="Helical" evidence="7">
    <location>
        <begin position="240"/>
        <end position="259"/>
    </location>
</feature>
<dbReference type="PIRSF" id="PIRSF006066">
    <property type="entry name" value="HI0050"/>
    <property type="match status" value="1"/>
</dbReference>
<proteinExistence type="predicted"/>
<feature type="transmembrane region" description="Helical" evidence="7">
    <location>
        <begin position="332"/>
        <end position="351"/>
    </location>
</feature>
<dbReference type="PANTHER" id="PTHR33362:SF3">
    <property type="entry name" value="SIALIC ACID TRAP TRANSPORTER PERMEASE PROTEIN SIAT"/>
    <property type="match status" value="1"/>
</dbReference>
<evidence type="ECO:0000256" key="1">
    <source>
        <dbReference type="ARBA" id="ARBA00004429"/>
    </source>
</evidence>
<dbReference type="Pfam" id="PF06808">
    <property type="entry name" value="DctM"/>
    <property type="match status" value="1"/>
</dbReference>
<gene>
    <name evidence="9" type="primary">siaT_1</name>
    <name evidence="9" type="ORF">NCTC11088_00893</name>
</gene>
<dbReference type="RefSeq" id="WP_004820545.1">
    <property type="nucleotide sequence ID" value="NZ_UGTH01000001.1"/>
</dbReference>
<keyword evidence="5 7" id="KW-1133">Transmembrane helix</keyword>
<dbReference type="AlphaFoldDB" id="A0A379DB14"/>
<keyword evidence="2" id="KW-1003">Cell membrane</keyword>
<evidence type="ECO:0000313" key="10">
    <source>
        <dbReference type="Proteomes" id="UP000254777"/>
    </source>
</evidence>
<reference evidence="9 10" key="1">
    <citation type="submission" date="2018-06" db="EMBL/GenBank/DDBJ databases">
        <authorList>
            <consortium name="Pathogen Informatics"/>
            <person name="Doyle S."/>
        </authorList>
    </citation>
    <scope>NUCLEOTIDE SEQUENCE [LARGE SCALE GENOMIC DNA]</scope>
    <source>
        <strain evidence="9 10">NCTC11088</strain>
    </source>
</reference>
<keyword evidence="6 7" id="KW-0472">Membrane</keyword>
<feature type="transmembrane region" description="Helical" evidence="7">
    <location>
        <begin position="212"/>
        <end position="234"/>
    </location>
</feature>
<organism evidence="9 10">
    <name type="scientific">Peptoniphilus indolicus</name>
    <dbReference type="NCBI Taxonomy" id="33030"/>
    <lineage>
        <taxon>Bacteria</taxon>
        <taxon>Bacillati</taxon>
        <taxon>Bacillota</taxon>
        <taxon>Tissierellia</taxon>
        <taxon>Tissierellales</taxon>
        <taxon>Peptoniphilaceae</taxon>
        <taxon>Peptoniphilus</taxon>
    </lineage>
</organism>
<protein>
    <submittedName>
        <fullName evidence="9">Neu5Ac permease</fullName>
    </submittedName>
</protein>
<dbReference type="GO" id="GO:0005886">
    <property type="term" value="C:plasma membrane"/>
    <property type="evidence" value="ECO:0007669"/>
    <property type="project" value="UniProtKB-SubCell"/>
</dbReference>
<evidence type="ECO:0000256" key="2">
    <source>
        <dbReference type="ARBA" id="ARBA00022475"/>
    </source>
</evidence>